<dbReference type="AlphaFoldDB" id="A0A828Z070"/>
<sequence length="60" mass="6878">MNSQQVFIPLKALNQAKVRSTVHLKGFKGVIFSDFLAFFLFGIRYLILSFFNLLLIALVE</sequence>
<dbReference type="Proteomes" id="UP000001338">
    <property type="component" value="Unassembled WGS sequence"/>
</dbReference>
<gene>
    <name evidence="2" type="ORF">LEP1GSC036_3425</name>
</gene>
<dbReference type="EMBL" id="AFLV02000046">
    <property type="protein sequence ID" value="EKR64309.1"/>
    <property type="molecule type" value="Genomic_DNA"/>
</dbReference>
<organism evidence="2 3">
    <name type="scientific">Leptospira weilii str. 2006001853</name>
    <dbReference type="NCBI Taxonomy" id="1001589"/>
    <lineage>
        <taxon>Bacteria</taxon>
        <taxon>Pseudomonadati</taxon>
        <taxon>Spirochaetota</taxon>
        <taxon>Spirochaetia</taxon>
        <taxon>Leptospirales</taxon>
        <taxon>Leptospiraceae</taxon>
        <taxon>Leptospira</taxon>
    </lineage>
</organism>
<accession>A0A828Z070</accession>
<evidence type="ECO:0000256" key="1">
    <source>
        <dbReference type="SAM" id="Phobius"/>
    </source>
</evidence>
<evidence type="ECO:0000313" key="3">
    <source>
        <dbReference type="Proteomes" id="UP000001338"/>
    </source>
</evidence>
<keyword evidence="1" id="KW-0812">Transmembrane</keyword>
<comment type="caution">
    <text evidence="2">The sequence shown here is derived from an EMBL/GenBank/DDBJ whole genome shotgun (WGS) entry which is preliminary data.</text>
</comment>
<name>A0A828Z070_9LEPT</name>
<feature type="transmembrane region" description="Helical" evidence="1">
    <location>
        <begin position="35"/>
        <end position="59"/>
    </location>
</feature>
<protein>
    <submittedName>
        <fullName evidence="2">Uncharacterized protein</fullName>
    </submittedName>
</protein>
<keyword evidence="1" id="KW-0472">Membrane</keyword>
<proteinExistence type="predicted"/>
<evidence type="ECO:0000313" key="2">
    <source>
        <dbReference type="EMBL" id="EKR64309.1"/>
    </source>
</evidence>
<reference evidence="2 3" key="1">
    <citation type="submission" date="2012-10" db="EMBL/GenBank/DDBJ databases">
        <authorList>
            <person name="Harkins D.M."/>
            <person name="Durkin A.S."/>
            <person name="Brinkac L.M."/>
            <person name="Haft D.H."/>
            <person name="Selengut J.D."/>
            <person name="Sanka R."/>
            <person name="DePew J."/>
            <person name="Purushe J."/>
            <person name="Whelen A.C."/>
            <person name="Vinetz J.M."/>
            <person name="Sutton G.G."/>
            <person name="Nierman W.C."/>
            <person name="Fouts D.E."/>
        </authorList>
    </citation>
    <scope>NUCLEOTIDE SEQUENCE [LARGE SCALE GENOMIC DNA]</scope>
    <source>
        <strain evidence="2 3">2006001853</strain>
    </source>
</reference>
<keyword evidence="1" id="KW-1133">Transmembrane helix</keyword>